<reference evidence="1 2" key="1">
    <citation type="journal article" date="2022" name="DNA Res.">
        <title>Chromosomal-level genome assembly of the orchid tree Bauhinia variegata (Leguminosae; Cercidoideae) supports the allotetraploid origin hypothesis of Bauhinia.</title>
        <authorList>
            <person name="Zhong Y."/>
            <person name="Chen Y."/>
            <person name="Zheng D."/>
            <person name="Pang J."/>
            <person name="Liu Y."/>
            <person name="Luo S."/>
            <person name="Meng S."/>
            <person name="Qian L."/>
            <person name="Wei D."/>
            <person name="Dai S."/>
            <person name="Zhou R."/>
        </authorList>
    </citation>
    <scope>NUCLEOTIDE SEQUENCE [LARGE SCALE GENOMIC DNA]</scope>
    <source>
        <strain evidence="1">BV-YZ2020</strain>
    </source>
</reference>
<proteinExistence type="predicted"/>
<sequence>MASTAQIAVLIGLLALSISADARPCRTFFISSYSFSFRRGGDLGSPFDQNPSSGTITTVTEVRSVPVYIIGNDDNNEKPSFGAGIFFDRALPGHVSHSVEEEVEIERRATQMRAPFGFSSYDFSSLRDRTKDILSVVVALLFGVGCGALTAATMYLVWSMFSNRYDYGASYEDFVDDEEDEIPSPRKMGYAKSPAADSVPAPVKEGV</sequence>
<gene>
    <name evidence="1" type="ORF">L6164_033127</name>
</gene>
<dbReference type="EMBL" id="CM039438">
    <property type="protein sequence ID" value="KAI4299693.1"/>
    <property type="molecule type" value="Genomic_DNA"/>
</dbReference>
<keyword evidence="2" id="KW-1185">Reference proteome</keyword>
<comment type="caution">
    <text evidence="1">The sequence shown here is derived from an EMBL/GenBank/DDBJ whole genome shotgun (WGS) entry which is preliminary data.</text>
</comment>
<name>A0ACB9KQY2_BAUVA</name>
<organism evidence="1 2">
    <name type="scientific">Bauhinia variegata</name>
    <name type="common">Purple orchid tree</name>
    <name type="synonym">Phanera variegata</name>
    <dbReference type="NCBI Taxonomy" id="167791"/>
    <lineage>
        <taxon>Eukaryota</taxon>
        <taxon>Viridiplantae</taxon>
        <taxon>Streptophyta</taxon>
        <taxon>Embryophyta</taxon>
        <taxon>Tracheophyta</taxon>
        <taxon>Spermatophyta</taxon>
        <taxon>Magnoliopsida</taxon>
        <taxon>eudicotyledons</taxon>
        <taxon>Gunneridae</taxon>
        <taxon>Pentapetalae</taxon>
        <taxon>rosids</taxon>
        <taxon>fabids</taxon>
        <taxon>Fabales</taxon>
        <taxon>Fabaceae</taxon>
        <taxon>Cercidoideae</taxon>
        <taxon>Cercideae</taxon>
        <taxon>Bauhiniinae</taxon>
        <taxon>Bauhinia</taxon>
    </lineage>
</organism>
<protein>
    <submittedName>
        <fullName evidence="1">Uncharacterized protein</fullName>
    </submittedName>
</protein>
<dbReference type="Proteomes" id="UP000828941">
    <property type="component" value="Chromosome 13"/>
</dbReference>
<accession>A0ACB9KQY2</accession>
<evidence type="ECO:0000313" key="1">
    <source>
        <dbReference type="EMBL" id="KAI4299693.1"/>
    </source>
</evidence>
<evidence type="ECO:0000313" key="2">
    <source>
        <dbReference type="Proteomes" id="UP000828941"/>
    </source>
</evidence>